<dbReference type="AlphaFoldDB" id="A0A120K2E6"/>
<dbReference type="GeneID" id="28724553"/>
<dbReference type="STRING" id="45286.A0A120K2E6"/>
<feature type="compositionally biased region" description="Low complexity" evidence="1">
    <location>
        <begin position="262"/>
        <end position="276"/>
    </location>
</feature>
<organism evidence="2 3">
    <name type="scientific">Eremothecium sinecaudum</name>
    <dbReference type="NCBI Taxonomy" id="45286"/>
    <lineage>
        <taxon>Eukaryota</taxon>
        <taxon>Fungi</taxon>
        <taxon>Dikarya</taxon>
        <taxon>Ascomycota</taxon>
        <taxon>Saccharomycotina</taxon>
        <taxon>Saccharomycetes</taxon>
        <taxon>Saccharomycetales</taxon>
        <taxon>Saccharomycetaceae</taxon>
        <taxon>Eremothecium</taxon>
    </lineage>
</organism>
<evidence type="ECO:0000256" key="1">
    <source>
        <dbReference type="SAM" id="MobiDB-lite"/>
    </source>
</evidence>
<sequence>MASSKVRMEGDIQGDKLTQCFDDIMKAATEMMVQQQLKTIQLNSEVAAGFRKSLSKSLGDKVRLFHSILDGVESTLSTASEYLNAVDEEAMKAKQWQKQQEEELRRKQFEEIEKSRKLNGGSAGMQGMGNDQYPNHQQSPLDLKVPSPNRLLSDLDTGNIDAQESNRGVSEKAFSAEFGDLNDMDISMFGGMDGQGDFSLEDFNMGNSNVSSTNKNEIGNHGMNNMSINDRNNGNNVPNNGSAYLTSKPSNGLSKSPKHLQSDSISSMRSNSNNPSGQSSTEQVSKLATQQGSMNPDDYLTLNDFNDLGIDWNTTDDNNELDLNDFNI</sequence>
<feature type="compositionally biased region" description="Polar residues" evidence="1">
    <location>
        <begin position="205"/>
        <end position="228"/>
    </location>
</feature>
<protein>
    <submittedName>
        <fullName evidence="2">HEL008Cp</fullName>
    </submittedName>
</protein>
<dbReference type="Pfam" id="PF11214">
    <property type="entry name" value="Med2"/>
    <property type="match status" value="1"/>
</dbReference>
<accession>A0A120K2E6</accession>
<dbReference type="RefSeq" id="XP_017988268.1">
    <property type="nucleotide sequence ID" value="XM_018132451.1"/>
</dbReference>
<evidence type="ECO:0000313" key="2">
    <source>
        <dbReference type="EMBL" id="AMD21272.1"/>
    </source>
</evidence>
<reference evidence="2 3" key="1">
    <citation type="submission" date="2016-01" db="EMBL/GenBank/DDBJ databases">
        <title>Genome sequence of the yeast Holleya sinecauda.</title>
        <authorList>
            <person name="Dietrich F.S."/>
        </authorList>
    </citation>
    <scope>NUCLEOTIDE SEQUENCE [LARGE SCALE GENOMIC DNA]</scope>
    <source>
        <strain evidence="2 3">ATCC 58844</strain>
    </source>
</reference>
<keyword evidence="3" id="KW-1185">Reference proteome</keyword>
<gene>
    <name evidence="2" type="ORF">AW171_hschr53210</name>
</gene>
<feature type="region of interest" description="Disordered" evidence="1">
    <location>
        <begin position="203"/>
        <end position="300"/>
    </location>
</feature>
<dbReference type="OrthoDB" id="4069381at2759"/>
<name>A0A120K2E6_9SACH</name>
<feature type="compositionally biased region" description="Polar residues" evidence="1">
    <location>
        <begin position="241"/>
        <end position="254"/>
    </location>
</feature>
<feature type="region of interest" description="Disordered" evidence="1">
    <location>
        <begin position="118"/>
        <end position="139"/>
    </location>
</feature>
<proteinExistence type="predicted"/>
<feature type="compositionally biased region" description="Polar residues" evidence="1">
    <location>
        <begin position="277"/>
        <end position="294"/>
    </location>
</feature>
<dbReference type="InterPro" id="IPR021017">
    <property type="entry name" value="Mediator_Med2_fun"/>
</dbReference>
<dbReference type="Proteomes" id="UP000243052">
    <property type="component" value="Chromosome v"/>
</dbReference>
<dbReference type="EMBL" id="CP014245">
    <property type="protein sequence ID" value="AMD21272.1"/>
    <property type="molecule type" value="Genomic_DNA"/>
</dbReference>
<feature type="compositionally biased region" description="Low complexity" evidence="1">
    <location>
        <begin position="229"/>
        <end position="240"/>
    </location>
</feature>
<evidence type="ECO:0000313" key="3">
    <source>
        <dbReference type="Proteomes" id="UP000243052"/>
    </source>
</evidence>